<reference evidence="4" key="1">
    <citation type="journal article" date="2019" name="Int. J. Syst. Evol. Microbiol.">
        <title>The Global Catalogue of Microorganisms (GCM) 10K type strain sequencing project: providing services to taxonomists for standard genome sequencing and annotation.</title>
        <authorList>
            <consortium name="The Broad Institute Genomics Platform"/>
            <consortium name="The Broad Institute Genome Sequencing Center for Infectious Disease"/>
            <person name="Wu L."/>
            <person name="Ma J."/>
        </authorList>
    </citation>
    <scope>NUCLEOTIDE SEQUENCE [LARGE SCALE GENOMIC DNA]</scope>
    <source>
        <strain evidence="4">CGMCC 4.7357</strain>
    </source>
</reference>
<evidence type="ECO:0000259" key="2">
    <source>
        <dbReference type="PROSITE" id="PS50975"/>
    </source>
</evidence>
<evidence type="ECO:0000313" key="4">
    <source>
        <dbReference type="Proteomes" id="UP001596020"/>
    </source>
</evidence>
<dbReference type="Proteomes" id="UP001596020">
    <property type="component" value="Unassembled WGS sequence"/>
</dbReference>
<protein>
    <recommendedName>
        <fullName evidence="2">ATP-grasp domain-containing protein</fullName>
    </recommendedName>
</protein>
<evidence type="ECO:0000256" key="1">
    <source>
        <dbReference type="PROSITE-ProRule" id="PRU00409"/>
    </source>
</evidence>
<evidence type="ECO:0000313" key="3">
    <source>
        <dbReference type="EMBL" id="MFC4666803.1"/>
    </source>
</evidence>
<keyword evidence="4" id="KW-1185">Reference proteome</keyword>
<comment type="caution">
    <text evidence="3">The sequence shown here is derived from an EMBL/GenBank/DDBJ whole genome shotgun (WGS) entry which is preliminary data.</text>
</comment>
<dbReference type="RefSeq" id="WP_380080229.1">
    <property type="nucleotide sequence ID" value="NZ_JBHSGO010000216.1"/>
</dbReference>
<dbReference type="PROSITE" id="PS50975">
    <property type="entry name" value="ATP_GRASP"/>
    <property type="match status" value="1"/>
</dbReference>
<organism evidence="3 4">
    <name type="scientific">Falsiporphyromonas endometrii</name>
    <dbReference type="NCBI Taxonomy" id="1387297"/>
    <lineage>
        <taxon>Bacteria</taxon>
        <taxon>Pseudomonadati</taxon>
        <taxon>Bacteroidota</taxon>
        <taxon>Bacteroidia</taxon>
        <taxon>Bacteroidales</taxon>
        <taxon>Porphyromonadaceae</taxon>
        <taxon>Falsiporphyromonas</taxon>
    </lineage>
</organism>
<name>A0ABV9KAA7_9PORP</name>
<keyword evidence="1" id="KW-0547">Nucleotide-binding</keyword>
<proteinExistence type="predicted"/>
<dbReference type="InterPro" id="IPR011761">
    <property type="entry name" value="ATP-grasp"/>
</dbReference>
<sequence>MSKVFIFNPGSEETWHLPAMSSYTPPRLVQRMMEDLSPMLRVLGNPSDVVYVPGDKEPLYLGCDITARDFVNGTYLPNPSLHSVLPIELDFWAPQLCAQQTFVRTISKVFGQVKYSERPSHLKELVHRRTAARLMSYLSQRLHLPEYLTAQEIESLDDLPHIVELLGHKLIAKIPFSSSGRGVFPFDYPLRAEDETLLSNLLKRGSSLMVEKRLPIKQDFATEWKIVDGKCCFLGYSYFKTTQGGSYTGNILMSQEQIKDSLFYGLPKCSGDKILDVSKDFIQEHIAPYYEGYLGIDALIYYDEKGNLSCYPAVEINLRKTMGYLAIELYNRLIAKGCKASFVVAPGIFDNLDPEFDDSGRLKRGRLNIGSNLSNRSFSAYIEII</sequence>
<keyword evidence="1" id="KW-0067">ATP-binding</keyword>
<feature type="domain" description="ATP-grasp" evidence="2">
    <location>
        <begin position="134"/>
        <end position="349"/>
    </location>
</feature>
<dbReference type="EMBL" id="JBHSGO010000216">
    <property type="protein sequence ID" value="MFC4666803.1"/>
    <property type="molecule type" value="Genomic_DNA"/>
</dbReference>
<accession>A0ABV9KAA7</accession>
<gene>
    <name evidence="3" type="ORF">ACFO3G_09385</name>
</gene>
<dbReference type="SUPFAM" id="SSF56059">
    <property type="entry name" value="Glutathione synthetase ATP-binding domain-like"/>
    <property type="match status" value="1"/>
</dbReference>